<protein>
    <submittedName>
        <fullName evidence="2">SAF domain-containing protein</fullName>
    </submittedName>
</protein>
<dbReference type="RefSeq" id="WP_377290633.1">
    <property type="nucleotide sequence ID" value="NZ_JBHSBM010000024.1"/>
</dbReference>
<evidence type="ECO:0000313" key="3">
    <source>
        <dbReference type="Proteomes" id="UP001595850"/>
    </source>
</evidence>
<dbReference type="Pfam" id="PF08666">
    <property type="entry name" value="SAF"/>
    <property type="match status" value="1"/>
</dbReference>
<comment type="caution">
    <text evidence="2">The sequence shown here is derived from an EMBL/GenBank/DDBJ whole genome shotgun (WGS) entry which is preliminary data.</text>
</comment>
<reference evidence="3" key="1">
    <citation type="journal article" date="2019" name="Int. J. Syst. Evol. Microbiol.">
        <title>The Global Catalogue of Microorganisms (GCM) 10K type strain sequencing project: providing services to taxonomists for standard genome sequencing and annotation.</title>
        <authorList>
            <consortium name="The Broad Institute Genomics Platform"/>
            <consortium name="The Broad Institute Genome Sequencing Center for Infectious Disease"/>
            <person name="Wu L."/>
            <person name="Ma J."/>
        </authorList>
    </citation>
    <scope>NUCLEOTIDE SEQUENCE [LARGE SCALE GENOMIC DNA]</scope>
    <source>
        <strain evidence="3">TBRC 4489</strain>
    </source>
</reference>
<gene>
    <name evidence="2" type="ORF">ACFOWE_21705</name>
</gene>
<evidence type="ECO:0000259" key="1">
    <source>
        <dbReference type="SMART" id="SM00858"/>
    </source>
</evidence>
<accession>A0ABV8ID13</accession>
<dbReference type="InterPro" id="IPR057736">
    <property type="entry name" value="SAF_PseI/NeuA/NeuB"/>
</dbReference>
<sequence>MVTTAVRPARPTTGAPKKRRSTARVLLGAVLVAACALASAAITLRTGSETGAVAVRSDLPAGHVLTTDDLRTVPGSVEAGLIPASRAQSLVGRKLAVPVVAGALLTEKNVGAAAYPRPDQALIGAAVRPGQYTPGLAPGDRVVVAEIPGDTVTASTRTRQQPVIAVVTDVRRPEQPQSPAVVTLLLARADAEKVAVPVAQGLFSLVQIAPEAR</sequence>
<proteinExistence type="predicted"/>
<evidence type="ECO:0000313" key="2">
    <source>
        <dbReference type="EMBL" id="MFC4060927.1"/>
    </source>
</evidence>
<dbReference type="Proteomes" id="UP001595850">
    <property type="component" value="Unassembled WGS sequence"/>
</dbReference>
<dbReference type="SMART" id="SM00858">
    <property type="entry name" value="SAF"/>
    <property type="match status" value="1"/>
</dbReference>
<dbReference type="CDD" id="cd11615">
    <property type="entry name" value="SAF_NeuB_like"/>
    <property type="match status" value="1"/>
</dbReference>
<dbReference type="EMBL" id="JBHSBM010000024">
    <property type="protein sequence ID" value="MFC4060927.1"/>
    <property type="molecule type" value="Genomic_DNA"/>
</dbReference>
<keyword evidence="3" id="KW-1185">Reference proteome</keyword>
<dbReference type="InterPro" id="IPR013974">
    <property type="entry name" value="SAF"/>
</dbReference>
<name>A0ABV8ID13_9ACTN</name>
<organism evidence="2 3">
    <name type="scientific">Planomonospora corallina</name>
    <dbReference type="NCBI Taxonomy" id="1806052"/>
    <lineage>
        <taxon>Bacteria</taxon>
        <taxon>Bacillati</taxon>
        <taxon>Actinomycetota</taxon>
        <taxon>Actinomycetes</taxon>
        <taxon>Streptosporangiales</taxon>
        <taxon>Streptosporangiaceae</taxon>
        <taxon>Planomonospora</taxon>
    </lineage>
</organism>
<feature type="domain" description="SAF" evidence="1">
    <location>
        <begin position="49"/>
        <end position="111"/>
    </location>
</feature>
<dbReference type="PROSITE" id="PS51257">
    <property type="entry name" value="PROKAR_LIPOPROTEIN"/>
    <property type="match status" value="1"/>
</dbReference>